<evidence type="ECO:0000256" key="4">
    <source>
        <dbReference type="SAM" id="MobiDB-lite"/>
    </source>
</evidence>
<keyword evidence="7" id="KW-1185">Reference proteome</keyword>
<feature type="region of interest" description="Disordered" evidence="4">
    <location>
        <begin position="26"/>
        <end position="103"/>
    </location>
</feature>
<keyword evidence="6" id="KW-0645">Protease</keyword>
<feature type="compositionally biased region" description="Polar residues" evidence="4">
    <location>
        <begin position="86"/>
        <end position="98"/>
    </location>
</feature>
<comment type="catalytic activity">
    <reaction evidence="1">
        <text>Endohydrolysis of (1-&gt;4)-alpha-D-glucosidic linkages in polysaccharides containing three or more (1-&gt;4)-alpha-linked D-glucose units.</text>
        <dbReference type="EC" id="3.2.1.1"/>
    </reaction>
</comment>
<dbReference type="InterPro" id="IPR013784">
    <property type="entry name" value="Carb-bd-like_fold"/>
</dbReference>
<protein>
    <recommendedName>
        <fullName evidence="2">alpha-amylase</fullName>
        <ecNumber evidence="2">3.2.1.1</ecNumber>
    </recommendedName>
    <alternativeName>
        <fullName evidence="3">1,4-alpha-D-glucan glucanohydrolase</fullName>
    </alternativeName>
</protein>
<keyword evidence="5" id="KW-0732">Signal</keyword>
<evidence type="ECO:0000256" key="5">
    <source>
        <dbReference type="SAM" id="SignalP"/>
    </source>
</evidence>
<dbReference type="SUPFAM" id="SSF49452">
    <property type="entry name" value="Starch-binding domain-like"/>
    <property type="match status" value="1"/>
</dbReference>
<dbReference type="GO" id="GO:0004556">
    <property type="term" value="F:alpha-amylase activity"/>
    <property type="evidence" value="ECO:0007669"/>
    <property type="project" value="UniProtKB-EC"/>
</dbReference>
<comment type="caution">
    <text evidence="6">The sequence shown here is derived from an EMBL/GenBank/DDBJ whole genome shotgun (WGS) entry which is preliminary data.</text>
</comment>
<evidence type="ECO:0000256" key="2">
    <source>
        <dbReference type="ARBA" id="ARBA00012595"/>
    </source>
</evidence>
<keyword evidence="6" id="KW-0121">Carboxypeptidase</keyword>
<dbReference type="Gene3D" id="2.60.40.2700">
    <property type="match status" value="3"/>
</dbReference>
<dbReference type="Gene3D" id="2.60.40.10">
    <property type="entry name" value="Immunoglobulins"/>
    <property type="match status" value="1"/>
</dbReference>
<dbReference type="GO" id="GO:0030246">
    <property type="term" value="F:carbohydrate binding"/>
    <property type="evidence" value="ECO:0007669"/>
    <property type="project" value="InterPro"/>
</dbReference>
<organism evidence="6 7">
    <name type="scientific">Propionicimonas paludicola</name>
    <dbReference type="NCBI Taxonomy" id="185243"/>
    <lineage>
        <taxon>Bacteria</taxon>
        <taxon>Bacillati</taxon>
        <taxon>Actinomycetota</taxon>
        <taxon>Actinomycetes</taxon>
        <taxon>Propionibacteriales</taxon>
        <taxon>Nocardioidaceae</taxon>
        <taxon>Propionicimonas</taxon>
    </lineage>
</organism>
<evidence type="ECO:0000256" key="1">
    <source>
        <dbReference type="ARBA" id="ARBA00000548"/>
    </source>
</evidence>
<dbReference type="Proteomes" id="UP000226079">
    <property type="component" value="Unassembled WGS sequence"/>
</dbReference>
<feature type="compositionally biased region" description="Low complexity" evidence="4">
    <location>
        <begin position="35"/>
        <end position="44"/>
    </location>
</feature>
<proteinExistence type="predicted"/>
<dbReference type="Gene3D" id="2.60.40.1120">
    <property type="entry name" value="Carboxypeptidase-like, regulatory domain"/>
    <property type="match status" value="1"/>
</dbReference>
<accession>A0A2A9CU76</accession>
<gene>
    <name evidence="6" type="ORF">ATK74_2516</name>
</gene>
<dbReference type="RefSeq" id="WP_098461327.1">
    <property type="nucleotide sequence ID" value="NZ_PDJC01000001.1"/>
</dbReference>
<dbReference type="GO" id="GO:0005975">
    <property type="term" value="P:carbohydrate metabolic process"/>
    <property type="evidence" value="ECO:0007669"/>
    <property type="project" value="UniProtKB-ARBA"/>
</dbReference>
<evidence type="ECO:0000313" key="7">
    <source>
        <dbReference type="Proteomes" id="UP000226079"/>
    </source>
</evidence>
<dbReference type="GO" id="GO:0004180">
    <property type="term" value="F:carboxypeptidase activity"/>
    <property type="evidence" value="ECO:0007669"/>
    <property type="project" value="UniProtKB-KW"/>
</dbReference>
<evidence type="ECO:0000256" key="3">
    <source>
        <dbReference type="ARBA" id="ARBA00030238"/>
    </source>
</evidence>
<dbReference type="InterPro" id="IPR013783">
    <property type="entry name" value="Ig-like_fold"/>
</dbReference>
<dbReference type="EMBL" id="PDJC01000001">
    <property type="protein sequence ID" value="PFG17938.1"/>
    <property type="molecule type" value="Genomic_DNA"/>
</dbReference>
<keyword evidence="6" id="KW-0378">Hydrolase</keyword>
<dbReference type="AlphaFoldDB" id="A0A2A9CU76"/>
<dbReference type="EC" id="3.2.1.1" evidence="2"/>
<sequence>MSRSTRLACVFVSTLLALSFAVSSTLPAQAEDTTDPAPARATATRADRQLAAPPVDHRVTKRSVATKGERGSRPTRTAAGLEPAKSVQSSRISATTDDPATEPSIYGEVWESYSGDAVEGITAKIWHDNLFGGPPVATAVTDAYGYYSLGALPAGDYVLEFSGDGFITQWWDHNNYGSIGAKVITVTADGPGTEANAELDHLDTISGTLTNSKGKPVAGRWITLYIWLTSGQYWGELDSVTTNSAGRFSFPELRPGSYAVDGELPKGARLKAEAHYLSLLSFSGPKNAGLLAPWVVGSPSIGLEQKADAGPGKWKKASFSYQWLRNGATIPKATKKTYTPGLADLHTQLQVRVTSRVGNYWVTATSPTSWPLLRSSVPQIRGTLAVGSEVSADPGAWELASVPSYQWYADGKQIAGATAQSLTLTTAQKGKRLTVKVSGTYQNFPVISRTSSATAKVTTAGTPTITGSPAVGSTLTAKPGTWNKKTKLSYQWLRDGKAISKATKASYKLGAADAGTFISVRVTGKLSGYATVTKISGQVPIPA</sequence>
<feature type="signal peptide" evidence="5">
    <location>
        <begin position="1"/>
        <end position="30"/>
    </location>
</feature>
<feature type="chain" id="PRO_5012970444" description="alpha-amylase" evidence="5">
    <location>
        <begin position="31"/>
        <end position="543"/>
    </location>
</feature>
<reference evidence="6 7" key="1">
    <citation type="submission" date="2017-10" db="EMBL/GenBank/DDBJ databases">
        <title>Sequencing the genomes of 1000 actinobacteria strains.</title>
        <authorList>
            <person name="Klenk H.-P."/>
        </authorList>
    </citation>
    <scope>NUCLEOTIDE SEQUENCE [LARGE SCALE GENOMIC DNA]</scope>
    <source>
        <strain evidence="6 7">DSM 15597</strain>
    </source>
</reference>
<name>A0A2A9CU76_9ACTN</name>
<evidence type="ECO:0000313" key="6">
    <source>
        <dbReference type="EMBL" id="PFG17938.1"/>
    </source>
</evidence>
<dbReference type="SUPFAM" id="SSF49478">
    <property type="entry name" value="Cna protein B-type domain"/>
    <property type="match status" value="1"/>
</dbReference>